<dbReference type="OrthoDB" id="7529687at2"/>
<keyword evidence="1" id="KW-0732">Signal</keyword>
<dbReference type="EMBL" id="CP022195">
    <property type="protein sequence ID" value="AWI86872.1"/>
    <property type="molecule type" value="Genomic_DNA"/>
</dbReference>
<proteinExistence type="predicted"/>
<evidence type="ECO:0000259" key="2">
    <source>
        <dbReference type="Pfam" id="PF01298"/>
    </source>
</evidence>
<dbReference type="PROSITE" id="PS51257">
    <property type="entry name" value="PROKAR_LIPOPROTEIN"/>
    <property type="match status" value="1"/>
</dbReference>
<organism evidence="3 4">
    <name type="scientific">Alloyangia pacifica</name>
    <dbReference type="NCBI Taxonomy" id="311180"/>
    <lineage>
        <taxon>Bacteria</taxon>
        <taxon>Pseudomonadati</taxon>
        <taxon>Pseudomonadota</taxon>
        <taxon>Alphaproteobacteria</taxon>
        <taxon>Rhodobacterales</taxon>
        <taxon>Roseobacteraceae</taxon>
        <taxon>Alloyangia</taxon>
    </lineage>
</organism>
<dbReference type="SUPFAM" id="SSF56925">
    <property type="entry name" value="OMPA-like"/>
    <property type="match status" value="1"/>
</dbReference>
<dbReference type="Proteomes" id="UP000244915">
    <property type="component" value="Plasmid unnamed5"/>
</dbReference>
<dbReference type="Gene3D" id="2.40.160.90">
    <property type="match status" value="1"/>
</dbReference>
<dbReference type="KEGG" id="ypac:CEW88_24235"/>
<dbReference type="AlphaFoldDB" id="A0A2U8HM80"/>
<dbReference type="RefSeq" id="WP_108970968.1">
    <property type="nucleotide sequence ID" value="NZ_CP022195.1"/>
</dbReference>
<reference evidence="3 4" key="1">
    <citation type="submission" date="2017-06" db="EMBL/GenBank/DDBJ databases">
        <title>Yangia sp. YSBP01 complete genome sequence.</title>
        <authorList>
            <person name="Woo J.-H."/>
            <person name="Kim H.-S."/>
        </authorList>
    </citation>
    <scope>NUCLEOTIDE SEQUENCE [LARGE SCALE GENOMIC DNA]</scope>
    <source>
        <strain evidence="3 4">YSBP01</strain>
        <plasmid evidence="3 4">unnamed5</plasmid>
    </source>
</reference>
<accession>A0A2U8HM80</accession>
<evidence type="ECO:0000256" key="1">
    <source>
        <dbReference type="SAM" id="SignalP"/>
    </source>
</evidence>
<feature type="domain" description="Transferrin-binding protein B C-lobe/N-lobe beta-barrel" evidence="2">
    <location>
        <begin position="173"/>
        <end position="292"/>
    </location>
</feature>
<evidence type="ECO:0000313" key="4">
    <source>
        <dbReference type="Proteomes" id="UP000244915"/>
    </source>
</evidence>
<feature type="signal peptide" evidence="1">
    <location>
        <begin position="1"/>
        <end position="18"/>
    </location>
</feature>
<geneLocation type="plasmid" evidence="3 4">
    <name>unnamed5</name>
</geneLocation>
<name>A0A2U8HM80_9RHOB</name>
<gene>
    <name evidence="3" type="ORF">CEW88_24235</name>
</gene>
<dbReference type="InterPro" id="IPR011250">
    <property type="entry name" value="OMP/PagP_B-barrel"/>
</dbReference>
<evidence type="ECO:0000313" key="3">
    <source>
        <dbReference type="EMBL" id="AWI86872.1"/>
    </source>
</evidence>
<keyword evidence="3" id="KW-0614">Plasmid</keyword>
<protein>
    <recommendedName>
        <fullName evidence="2">Transferrin-binding protein B C-lobe/N-lobe beta-barrel domain-containing protein</fullName>
    </recommendedName>
</protein>
<dbReference type="Pfam" id="PF01298">
    <property type="entry name" value="TbpB_B_D"/>
    <property type="match status" value="1"/>
</dbReference>
<sequence>MKYLLVSTAALALLAACSDGKTSARSSHSSAVTPLTNFTTPEDGTYRASGMAVSSGYTTDASGKVLSFGTPETETDITADMTYEDGLLTAVTLTTSKGTVTLSTAEGDSFDVSTVLNGILATSADGDVMLVAADPTKGGYSYQTFGAWQSGLNGTSRVAGAGSLGVRTSESQMPTTGTASYYGDSLGQVVTGDKVEVTTSYIAVDTDFDMVEIYSSDTVTADPTTGAITGDRSDLDFYTAGSVSGTGFAADIDTGVLTGSVDGQFYGDNAQEVGGTFSGSTADSTYFGGFGAVDSSR</sequence>
<feature type="chain" id="PRO_5016171754" description="Transferrin-binding protein B C-lobe/N-lobe beta-barrel domain-containing protein" evidence="1">
    <location>
        <begin position="19"/>
        <end position="297"/>
    </location>
</feature>
<dbReference type="InterPro" id="IPR001677">
    <property type="entry name" value="TbpB_B_D"/>
</dbReference>